<dbReference type="AlphaFoldDB" id="A0A2L2TGH5"/>
<evidence type="ECO:0000313" key="2">
    <source>
        <dbReference type="EMBL" id="CEI63517.1"/>
    </source>
</evidence>
<organism evidence="2 3">
    <name type="scientific">Fusarium venenatum</name>
    <dbReference type="NCBI Taxonomy" id="56646"/>
    <lineage>
        <taxon>Eukaryota</taxon>
        <taxon>Fungi</taxon>
        <taxon>Dikarya</taxon>
        <taxon>Ascomycota</taxon>
        <taxon>Pezizomycotina</taxon>
        <taxon>Sordariomycetes</taxon>
        <taxon>Hypocreomycetidae</taxon>
        <taxon>Hypocreales</taxon>
        <taxon>Nectriaceae</taxon>
        <taxon>Fusarium</taxon>
    </lineage>
</organism>
<accession>A0A2L2TGH5</accession>
<evidence type="ECO:0000313" key="3">
    <source>
        <dbReference type="Proteomes" id="UP000245910"/>
    </source>
</evidence>
<sequence length="80" mass="8392">MVLGGIAETGTRNREFGETANSDGVYGGGTGNSRGSSASDAHIGRLKPDGRRASRVTLAMVTGNEQHFYCQGRGNGNEIY</sequence>
<name>A0A2L2TGH5_9HYPO</name>
<protein>
    <submittedName>
        <fullName evidence="2">Uncharacterized protein</fullName>
    </submittedName>
</protein>
<evidence type="ECO:0000256" key="1">
    <source>
        <dbReference type="SAM" id="MobiDB-lite"/>
    </source>
</evidence>
<reference evidence="3" key="1">
    <citation type="submission" date="2014-10" db="EMBL/GenBank/DDBJ databases">
        <authorList>
            <person name="King R."/>
        </authorList>
    </citation>
    <scope>NUCLEOTIDE SEQUENCE [LARGE SCALE GENOMIC DNA]</scope>
    <source>
        <strain evidence="3">A3/5</strain>
    </source>
</reference>
<feature type="compositionally biased region" description="Basic and acidic residues" evidence="1">
    <location>
        <begin position="42"/>
        <end position="52"/>
    </location>
</feature>
<feature type="region of interest" description="Disordered" evidence="1">
    <location>
        <begin position="1"/>
        <end position="52"/>
    </location>
</feature>
<dbReference type="Proteomes" id="UP000245910">
    <property type="component" value="Chromosome I"/>
</dbReference>
<keyword evidence="3" id="KW-1185">Reference proteome</keyword>
<proteinExistence type="predicted"/>
<dbReference type="EMBL" id="LN649229">
    <property type="protein sequence ID" value="CEI63517.1"/>
    <property type="molecule type" value="Genomic_DNA"/>
</dbReference>